<dbReference type="PANTHER" id="PTHR43173:SF37">
    <property type="entry name" value="ABC1 FAMILY PROTEIN C10F6.14C"/>
    <property type="match status" value="1"/>
</dbReference>
<evidence type="ECO:0000259" key="2">
    <source>
        <dbReference type="Pfam" id="PF03109"/>
    </source>
</evidence>
<dbReference type="AlphaFoldDB" id="A0A061AHS1"/>
<dbReference type="OrthoDB" id="427480at2759"/>
<organism evidence="3">
    <name type="scientific">Cyberlindnera fabianii</name>
    <name type="common">Yeast</name>
    <name type="synonym">Hansenula fabianii</name>
    <dbReference type="NCBI Taxonomy" id="36022"/>
    <lineage>
        <taxon>Eukaryota</taxon>
        <taxon>Fungi</taxon>
        <taxon>Dikarya</taxon>
        <taxon>Ascomycota</taxon>
        <taxon>Saccharomycotina</taxon>
        <taxon>Saccharomycetes</taxon>
        <taxon>Phaffomycetales</taxon>
        <taxon>Phaffomycetaceae</taxon>
        <taxon>Cyberlindnera</taxon>
    </lineage>
</organism>
<reference evidence="3" key="1">
    <citation type="journal article" date="2014" name="Genome Announc.">
        <title>Genome sequence of the yeast Cyberlindnera fabianii (Hansenula fabianii).</title>
        <authorList>
            <person name="Freel K.C."/>
            <person name="Sarilar V."/>
            <person name="Neuveglise C."/>
            <person name="Devillers H."/>
            <person name="Friedrich A."/>
            <person name="Schacherer J."/>
        </authorList>
    </citation>
    <scope>NUCLEOTIDE SEQUENCE</scope>
    <source>
        <strain evidence="3">YJS4271</strain>
    </source>
</reference>
<dbReference type="SUPFAM" id="SSF56112">
    <property type="entry name" value="Protein kinase-like (PK-like)"/>
    <property type="match status" value="1"/>
</dbReference>
<protein>
    <submittedName>
        <fullName evidence="3">CYFA0S01e03488g1_1</fullName>
    </submittedName>
</protein>
<evidence type="ECO:0000313" key="3">
    <source>
        <dbReference type="EMBL" id="CDR36674.1"/>
    </source>
</evidence>
<dbReference type="PhylomeDB" id="A0A061AHS1"/>
<dbReference type="InterPro" id="IPR045307">
    <property type="entry name" value="ADCK1_dom"/>
</dbReference>
<proteinExistence type="inferred from homology"/>
<dbReference type="InterPro" id="IPR004147">
    <property type="entry name" value="ABC1_dom"/>
</dbReference>
<dbReference type="CDD" id="cd13969">
    <property type="entry name" value="ADCK1-like"/>
    <property type="match status" value="1"/>
</dbReference>
<dbReference type="EMBL" id="LK052886">
    <property type="protein sequence ID" value="CDR36674.1"/>
    <property type="molecule type" value="Genomic_DNA"/>
</dbReference>
<feature type="domain" description="ABC1 atypical kinase-like" evidence="2">
    <location>
        <begin position="127"/>
        <end position="372"/>
    </location>
</feature>
<sequence>MNVFTRMMSNNAHLATHRLPRSPSKLKTFTLYTTGTLATLYAIDTFAWDSTGKRTLRAITTLSMIGIDYKLNFKENKDVLKLHERNADRLFNLLNENKGLYIKFGQNLANQAAILPKPFQDKFALLYDSAGTDPWTKVEKILREDLGETYSDQFIEFDKEPIASASIAQVHRAQLKSGDKVAVKVQHYYIQKQIKADLWTYRAFVNLFSWAFEIPFGFMGHYISERLQEEVDFNIELQNGEKTRQLIHNDNYLKDKVHVPIVYKDLSSKRVLIAEWCEGEPLFRYDDLKTKFNTKEIMKDYLTLFSKMIFQWGFVHSDPHPGNLLVRYTTNGKQQLVLLDHGLYVTFSQELRHEYCSLWKALFELNQKELKRIAKHWGIGDKQSDMFGSFALLKPYHNSKEKLAKMTRFEREEFMRDSFKNFFQNTEKFPLEMIFLGRTMRMLQTLNQKYHAPINRINLFTKEAIAGYYLNPPNVQMMSTITKTEQMLRYSIFLVIMTLSDVSFYISKITQWAFGTKNMEDLLQAQLNSELREMGVENPDIDILSG</sequence>
<dbReference type="InterPro" id="IPR051130">
    <property type="entry name" value="Mito_struct-func_regulator"/>
</dbReference>
<comment type="similarity">
    <text evidence="1">Belongs to the protein kinase superfamily. ADCK protein kinase family.</text>
</comment>
<dbReference type="Pfam" id="PF03109">
    <property type="entry name" value="ABC1"/>
    <property type="match status" value="1"/>
</dbReference>
<dbReference type="PANTHER" id="PTHR43173">
    <property type="entry name" value="ABC1 FAMILY PROTEIN"/>
    <property type="match status" value="1"/>
</dbReference>
<dbReference type="VEuPathDB" id="FungiDB:BON22_0689"/>
<dbReference type="InterPro" id="IPR011009">
    <property type="entry name" value="Kinase-like_dom_sf"/>
</dbReference>
<name>A0A061AHS1_CYBFA</name>
<evidence type="ECO:0000256" key="1">
    <source>
        <dbReference type="ARBA" id="ARBA00009670"/>
    </source>
</evidence>
<gene>
    <name evidence="3" type="ORF">CYFA0S_01e03488g</name>
</gene>
<accession>A0A061AHS1</accession>